<name>G5A5I2_PHYSP</name>
<feature type="region of interest" description="Disordered" evidence="1">
    <location>
        <begin position="32"/>
        <end position="57"/>
    </location>
</feature>
<gene>
    <name evidence="2" type="ORF">PHYSODRAFT_339043</name>
</gene>
<dbReference type="InParanoid" id="G5A5I2"/>
<dbReference type="KEGG" id="psoj:PHYSODRAFT_339043"/>
<evidence type="ECO:0000313" key="2">
    <source>
        <dbReference type="EMBL" id="EGZ08587.1"/>
    </source>
</evidence>
<dbReference type="SMR" id="G5A5I2"/>
<dbReference type="GeneID" id="20647679"/>
<organism evidence="2 3">
    <name type="scientific">Phytophthora sojae (strain P6497)</name>
    <name type="common">Soybean stem and root rot agent</name>
    <name type="synonym">Phytophthora megasperma f. sp. glycines</name>
    <dbReference type="NCBI Taxonomy" id="1094619"/>
    <lineage>
        <taxon>Eukaryota</taxon>
        <taxon>Sar</taxon>
        <taxon>Stramenopiles</taxon>
        <taxon>Oomycota</taxon>
        <taxon>Peronosporomycetes</taxon>
        <taxon>Peronosporales</taxon>
        <taxon>Peronosporaceae</taxon>
        <taxon>Phytophthora</taxon>
    </lineage>
</organism>
<evidence type="ECO:0000256" key="1">
    <source>
        <dbReference type="SAM" id="MobiDB-lite"/>
    </source>
</evidence>
<keyword evidence="3" id="KW-1185">Reference proteome</keyword>
<dbReference type="AlphaFoldDB" id="G5A5I2"/>
<protein>
    <submittedName>
        <fullName evidence="2">Uncharacterized protein</fullName>
    </submittedName>
</protein>
<sequence>MQAADAAANFDRLLDDTEPTLLDFLDSLGDGDASIEAGPDAQPVTSTKSKAKTKSNTWRQRQRVEVLRLREEVQQLDAGLKKLKLAAGVRSTVPLVASIAAAPHNNKRPAVRKLLHECR</sequence>
<reference evidence="2 3" key="1">
    <citation type="journal article" date="2006" name="Science">
        <title>Phytophthora genome sequences uncover evolutionary origins and mechanisms of pathogenesis.</title>
        <authorList>
            <person name="Tyler B.M."/>
            <person name="Tripathy S."/>
            <person name="Zhang X."/>
            <person name="Dehal P."/>
            <person name="Jiang R.H."/>
            <person name="Aerts A."/>
            <person name="Arredondo F.D."/>
            <person name="Baxter L."/>
            <person name="Bensasson D."/>
            <person name="Beynon J.L."/>
            <person name="Chapman J."/>
            <person name="Damasceno C.M."/>
            <person name="Dorrance A.E."/>
            <person name="Dou D."/>
            <person name="Dickerman A.W."/>
            <person name="Dubchak I.L."/>
            <person name="Garbelotto M."/>
            <person name="Gijzen M."/>
            <person name="Gordon S.G."/>
            <person name="Govers F."/>
            <person name="Grunwald N.J."/>
            <person name="Huang W."/>
            <person name="Ivors K.L."/>
            <person name="Jones R.W."/>
            <person name="Kamoun S."/>
            <person name="Krampis K."/>
            <person name="Lamour K.H."/>
            <person name="Lee M.K."/>
            <person name="McDonald W.H."/>
            <person name="Medina M."/>
            <person name="Meijer H.J."/>
            <person name="Nordberg E.K."/>
            <person name="Maclean D.J."/>
            <person name="Ospina-Giraldo M.D."/>
            <person name="Morris P.F."/>
            <person name="Phuntumart V."/>
            <person name="Putnam N.H."/>
            <person name="Rash S."/>
            <person name="Rose J.K."/>
            <person name="Sakihama Y."/>
            <person name="Salamov A.A."/>
            <person name="Savidor A."/>
            <person name="Scheuring C.F."/>
            <person name="Smith B.M."/>
            <person name="Sobral B.W."/>
            <person name="Terry A."/>
            <person name="Torto-Alalibo T.A."/>
            <person name="Win J."/>
            <person name="Xu Z."/>
            <person name="Zhang H."/>
            <person name="Grigoriev I.V."/>
            <person name="Rokhsar D.S."/>
            <person name="Boore J.L."/>
        </authorList>
    </citation>
    <scope>NUCLEOTIDE SEQUENCE [LARGE SCALE GENOMIC DNA]</scope>
    <source>
        <strain evidence="2 3">P6497</strain>
    </source>
</reference>
<dbReference type="RefSeq" id="XP_009535220.1">
    <property type="nucleotide sequence ID" value="XM_009536925.1"/>
</dbReference>
<dbReference type="Proteomes" id="UP000002640">
    <property type="component" value="Unassembled WGS sequence"/>
</dbReference>
<dbReference type="EMBL" id="JH159160">
    <property type="protein sequence ID" value="EGZ08587.1"/>
    <property type="molecule type" value="Genomic_DNA"/>
</dbReference>
<proteinExistence type="predicted"/>
<evidence type="ECO:0000313" key="3">
    <source>
        <dbReference type="Proteomes" id="UP000002640"/>
    </source>
</evidence>
<accession>G5A5I2</accession>